<dbReference type="GO" id="GO:0022857">
    <property type="term" value="F:transmembrane transporter activity"/>
    <property type="evidence" value="ECO:0007669"/>
    <property type="project" value="InterPro"/>
</dbReference>
<protein>
    <submittedName>
        <fullName evidence="8">MFS transporter</fullName>
    </submittedName>
</protein>
<accession>A0AAW9QXU1</accession>
<evidence type="ECO:0000256" key="2">
    <source>
        <dbReference type="ARBA" id="ARBA00022448"/>
    </source>
</evidence>
<feature type="transmembrane region" description="Helical" evidence="6">
    <location>
        <begin position="230"/>
        <end position="251"/>
    </location>
</feature>
<feature type="transmembrane region" description="Helical" evidence="6">
    <location>
        <begin position="289"/>
        <end position="310"/>
    </location>
</feature>
<feature type="transmembrane region" description="Helical" evidence="6">
    <location>
        <begin position="76"/>
        <end position="97"/>
    </location>
</feature>
<feature type="transmembrane region" description="Helical" evidence="6">
    <location>
        <begin position="441"/>
        <end position="459"/>
    </location>
</feature>
<dbReference type="InterPro" id="IPR024671">
    <property type="entry name" value="Atg22-like"/>
</dbReference>
<dbReference type="SUPFAM" id="SSF103473">
    <property type="entry name" value="MFS general substrate transporter"/>
    <property type="match status" value="1"/>
</dbReference>
<comment type="caution">
    <text evidence="8">The sequence shown here is derived from an EMBL/GenBank/DDBJ whole genome shotgun (WGS) entry which is preliminary data.</text>
</comment>
<dbReference type="InterPro" id="IPR036259">
    <property type="entry name" value="MFS_trans_sf"/>
</dbReference>
<keyword evidence="5 6" id="KW-0472">Membrane</keyword>
<sequence>MIAPRVRAGDAIAARHRPLAPHRIGARRPYAARRSFRRVTAMDSPAWAALHPPDVPPVRRREVFAWAMFDFANSGYTTVVITAVFNAWFVAVIAAGATWATLAWTSALSVSYALILLTAPLIGAWADLRANKRELLVASSALCVVGTAALSLCGPGDVMLALALVVVGNFAFGTGENLIAAFLPELVKPQAMGKVSGWGWGLGYLGGMATLGLCLWWIQGTGRAAGVAVPQTMVLTALAFALAALPTLFLLRERARPQVGVGADAWGLARKRVRGTLRGSEGLTDLRRLLLCIVCYQAGVQTVIALAAIYTEQALGFTTVQSITLILVVNLTAAVGALVFGFAQDRFGHRRVLAITLVGWIIAIAMMWAAQDMALVWIAANLVGLCLGASQSAGRALVGYMCPPQREAEVFGLWGLAVKLASILGPLSYGLVNALTAGNHRIAIAMTAAFFAVGLLLLARVDVARGHALAHPPGTDSRDGAARA</sequence>
<dbReference type="PROSITE" id="PS50850">
    <property type="entry name" value="MFS"/>
    <property type="match status" value="1"/>
</dbReference>
<evidence type="ECO:0000256" key="4">
    <source>
        <dbReference type="ARBA" id="ARBA00022989"/>
    </source>
</evidence>
<feature type="transmembrane region" description="Helical" evidence="6">
    <location>
        <begin position="158"/>
        <end position="183"/>
    </location>
</feature>
<keyword evidence="2" id="KW-0813">Transport</keyword>
<dbReference type="EMBL" id="JBBDHC010000005">
    <property type="protein sequence ID" value="MEJ1249055.1"/>
    <property type="molecule type" value="Genomic_DNA"/>
</dbReference>
<evidence type="ECO:0000256" key="1">
    <source>
        <dbReference type="ARBA" id="ARBA00004127"/>
    </source>
</evidence>
<evidence type="ECO:0000256" key="6">
    <source>
        <dbReference type="SAM" id="Phobius"/>
    </source>
</evidence>
<feature type="transmembrane region" description="Helical" evidence="6">
    <location>
        <begin position="410"/>
        <end position="429"/>
    </location>
</feature>
<dbReference type="PANTHER" id="PTHR23519">
    <property type="entry name" value="AUTOPHAGY-RELATED PROTEIN 22"/>
    <property type="match status" value="1"/>
</dbReference>
<feature type="transmembrane region" description="Helical" evidence="6">
    <location>
        <begin position="322"/>
        <end position="340"/>
    </location>
</feature>
<dbReference type="GO" id="GO:0012505">
    <property type="term" value="C:endomembrane system"/>
    <property type="evidence" value="ECO:0007669"/>
    <property type="project" value="UniProtKB-SubCell"/>
</dbReference>
<feature type="transmembrane region" description="Helical" evidence="6">
    <location>
        <begin position="376"/>
        <end position="398"/>
    </location>
</feature>
<dbReference type="InterPro" id="IPR050495">
    <property type="entry name" value="ATG22/LtaA_families"/>
</dbReference>
<dbReference type="Proteomes" id="UP001364472">
    <property type="component" value="Unassembled WGS sequence"/>
</dbReference>
<dbReference type="RefSeq" id="WP_337334771.1">
    <property type="nucleotide sequence ID" value="NZ_JBBDHC010000005.1"/>
</dbReference>
<keyword evidence="9" id="KW-1185">Reference proteome</keyword>
<evidence type="ECO:0000313" key="9">
    <source>
        <dbReference type="Proteomes" id="UP001364472"/>
    </source>
</evidence>
<evidence type="ECO:0000256" key="5">
    <source>
        <dbReference type="ARBA" id="ARBA00023136"/>
    </source>
</evidence>
<feature type="transmembrane region" description="Helical" evidence="6">
    <location>
        <begin position="195"/>
        <end position="218"/>
    </location>
</feature>
<comment type="subcellular location">
    <subcellularLocation>
        <location evidence="1">Endomembrane system</location>
        <topology evidence="1">Multi-pass membrane protein</topology>
    </subcellularLocation>
</comment>
<dbReference type="Gene3D" id="1.20.1250.20">
    <property type="entry name" value="MFS general substrate transporter like domains"/>
    <property type="match status" value="2"/>
</dbReference>
<organism evidence="8 9">
    <name type="scientific">Denitratimonas tolerans</name>
    <dbReference type="NCBI Taxonomy" id="1338420"/>
    <lineage>
        <taxon>Bacteria</taxon>
        <taxon>Pseudomonadati</taxon>
        <taxon>Pseudomonadota</taxon>
        <taxon>Gammaproteobacteria</taxon>
        <taxon>Lysobacterales</taxon>
        <taxon>Lysobacteraceae</taxon>
        <taxon>Denitratimonas</taxon>
    </lineage>
</organism>
<feature type="transmembrane region" description="Helical" evidence="6">
    <location>
        <begin position="103"/>
        <end position="123"/>
    </location>
</feature>
<feature type="transmembrane region" description="Helical" evidence="6">
    <location>
        <begin position="135"/>
        <end position="152"/>
    </location>
</feature>
<evidence type="ECO:0000313" key="8">
    <source>
        <dbReference type="EMBL" id="MEJ1249055.1"/>
    </source>
</evidence>
<dbReference type="AlphaFoldDB" id="A0AAW9QXU1"/>
<dbReference type="Pfam" id="PF11700">
    <property type="entry name" value="ATG22"/>
    <property type="match status" value="1"/>
</dbReference>
<gene>
    <name evidence="8" type="ORF">WB794_05130</name>
</gene>
<feature type="transmembrane region" description="Helical" evidence="6">
    <location>
        <begin position="352"/>
        <end position="370"/>
    </location>
</feature>
<feature type="domain" description="Major facilitator superfamily (MFS) profile" evidence="7">
    <location>
        <begin position="232"/>
        <end position="484"/>
    </location>
</feature>
<keyword evidence="4 6" id="KW-1133">Transmembrane helix</keyword>
<proteinExistence type="predicted"/>
<evidence type="ECO:0000259" key="7">
    <source>
        <dbReference type="PROSITE" id="PS50850"/>
    </source>
</evidence>
<evidence type="ECO:0000256" key="3">
    <source>
        <dbReference type="ARBA" id="ARBA00022692"/>
    </source>
</evidence>
<name>A0AAW9QXU1_9GAMM</name>
<keyword evidence="3 6" id="KW-0812">Transmembrane</keyword>
<dbReference type="PANTHER" id="PTHR23519:SF1">
    <property type="entry name" value="AUTOPHAGY-RELATED PROTEIN 22"/>
    <property type="match status" value="1"/>
</dbReference>
<dbReference type="InterPro" id="IPR020846">
    <property type="entry name" value="MFS_dom"/>
</dbReference>
<reference evidence="8 9" key="1">
    <citation type="journal article" date="2016" name="Antonie Van Leeuwenhoek">
        <title>Denitratimonas tolerans gen. nov., sp. nov., a denitrifying bacterium isolated from a bioreactor for tannery wastewater treatment.</title>
        <authorList>
            <person name="Han S.I."/>
            <person name="Kim J.O."/>
            <person name="Lee Y.R."/>
            <person name="Ekpeghere K.I."/>
            <person name="Koh S.C."/>
            <person name="Whang K.S."/>
        </authorList>
    </citation>
    <scope>NUCLEOTIDE SEQUENCE [LARGE SCALE GENOMIC DNA]</scope>
    <source>
        <strain evidence="8 9">KACC 17565</strain>
    </source>
</reference>